<feature type="region of interest" description="Disordered" evidence="3">
    <location>
        <begin position="3202"/>
        <end position="3231"/>
    </location>
</feature>
<dbReference type="InterPro" id="IPR028974">
    <property type="entry name" value="TSP_type-3_rpt"/>
</dbReference>
<accession>A0A434A0L8</accession>
<sequence>MFAFSQQEETLGDKKQGNQLSGKPKLQVTDSKIADIDKQNVFTSVNPGVSIHFGFADETTNSAAFASVYYSQVVLTVIPLDKNGNPITTYKDKTGAVKTFQNSLTLKIKHDYATKEKKFDDYAIYRLPGVHKAEVIVESIKYFDADGTTEINITNAPAYLELKFNTERYYNMQLSNTQFTSVLPLTHQFVKYNSTRGTVVSKVSDGADELIINWTKDLVAPAVEYELEWTWIDNYKRDGSKLMPAEIALTEQDFKQNSTRIQTKELGYRIPLVYSNGYLVYRVRPVGRFLDNIAKNYYGMWSSGLTDTFTNISDWKNVVEIDQPHELGKKNWQYQASFAEDGKKKEVVSYFDGSLRNRQTVTKTNTEGKELSGGQLVDTQGKAIVGEVIYDTQGRPAVEILPAPVNSSGIHYYNDLNKNMGNTIYSHNDFDWDNPSVLDCTPVPASKMSNANGAGNYYSENNAVADNFQDFVPNANGYPFSQVEYTPDNTGRIKRKGGVGLDHQIGSGHEMLYFYGQPKQEELNRLFGYKVGDFKRYKKNIVIDPNSQASVTYVDPQGRTVATALIGDNKGNLVSLDDETKDNLHLITTTNLLSNNDKYSSGVAGIEEDGIRLNVPVSVVKEGETTFAYTLTKTVGSYTDLCLTGKQYPFVYDWSMGMKNDCADELLVGADPLRAKFGTESISTFAPVALTIAKREYKGLNNGQFLKVGTYPLSKDLKVDHDVLNRYANDYIAQLVLDKKCLPDYSGLEPDIKEEDCNVTCKSCEESLVCDNLTIEQCDAFKLKLSTDPSSLGKTSERESYIVDAEKQYILKNLNAEFAISTIKHNGSQYTDSNAASTLTQTQINTKANAFKLEFRSLLSGCRELCAQPVNVCNLNLQNLLGDVSPHGQYGSVDGLESEDDEINDPSKSKITDPLSIFNDQNQFLYAGYTTAMDTVPDTKEVVEIKVSNYNWRKPVGGHYRHGEDETISKIRVKLVGENLYSPELVDAAVVTEADRDPESDDPNVFLVEPQYLRYVANFVPLWKPEWANALLPYHPEYQYYIYNKAICEKFNTIGDNSDGFDEKIRDIHYYDSENNIVKDNSIFTPTGIINSLLTKVDVVNDNSDPYYISKNNLESEDDFILRRDLMREALTTNFDGIVMSNGKRLNMLQASYYFAVYTNGIAPESVYEDFVNLSQDQLLNKINTTLTDPIKEQVWSNFKTNYIALKQKTRTVFAHIFASKNNNYNDCIGNPESSDTFVTLFKKYTTVGNPTNYGRLTKLIDPISDQPAKPAGSDGIEWACSEETSALYKTKEKRFVPADYGYDSALSDAQALADIKASTEAAMFMETGKCPMAFEMEYFLQGLVDRKIQSQGLLINGFKTTSMPYLTKNLFNAQVNPTFNLQTASETPKIKAFEDASGTLNIGFTYLGNDIATPIELRFTNNTSDYHDACGNSVNAPGWQDIVGFKTVYYIPGSYDMVDKTYRFQIIALVKRSGTSSDCKSPEEVIIEGTTKANVGECSYLATAPCDKKDKFDESFRKLVLNLQATGQIRNASLDITKNPVFTDGYLYTYLGVKENDVVTWRNTSEGISIFVNDGKRVALNTGSYTLGTDRITNISIGNLQGGYNLVRITTRRGLLFSSRQVTGRITSGNTNRPLYLTCCSPCGEWDYNGDGLGDACGGGGNCGTIDTDGDGIYDNCDNCVNTPNPNQEPCNNYTPVISCNVVAAEELAYETNVKNLLNDFLISRNHEINAEGDFYKAGSVSGNSLVNTFVRDSKLVSHFQKERTRYTENNFRPVVIDKYSIIAENTLVSITFDENSGSVYNKNFINFYDINLKNARRINYIDVTSDLSFVINFVDSQNRTITQKGGKISHYTFTKITSSEAKAPAVAFCPFVSETYPPKTTSKKADSSDDLYVTISKDGEVEFQNNKMALSSKTGRSKAVQSIEAEVPTFKCSDVCITSVVAPVVCGDKWRTFASVISMQVPDYKLTENMDINPKYFCEANFGYISSDYLQYLAKMEITSVKNPLFVTISEFGSTKLRYGNTATSAVINEYYAYIEGQKVNPTEESLVWMQFADRYVIANKICAPAVMVPTFSLEIPDETITKTPCELYAASVKAANKQEIEAAFFANKKEEFKENYLAAALEGVTETLTQTAADKEYQYTLYYYDQAGNLTQTVPPEGVDRLKPTSDEAIKDVRANNPEKTDTAFVNGVAVAPEHKMQTQYRYNSLNQLVWQKTPDGGETRFAYDALGRIIASQNANQIKTRPLFSYTRYDGLGRIMEAGQFEVKDGVTLTINENGRLVFGNTTDLVPVDAVSDAFPYNQGASFEQITKTLYDVPVENTNNWFTAYAADNNHKRVTAVLYYDKLASEVTAIKAYDKYDNAILYDYDVHGNVKELIHHTNNNTELRTLGLDRKKVVYDYDLISGNVNQVTYQPNKEQDQFIHRYEYDADNRIKQVYTSKDNVVWEKEANYLYYEHGPLARVEIGDKNVQGLDYIYTLQGWLKGVNSERLGVGYDAGKDGLSVAKDAFGFALNYYKGDYKSRFGTPDNTIFSYSKAEKLEGTSNLYNGNIKEMITSLSGTNNEPIPTQFNYYKYDQLNRIKNMDSKAIAYTGGLSGSPATGFKSDYKYDKNGNITYLNSWAPLANGALNTTQMDQLTYNYLAGTNKLDHVTDVVPNNAFTNFINKPDDTSFDIDSQSAKNYEYDEIGQLIKDAKENLDEIKWRVDGKVASVTKSKGLSDQVIISFEYDGLGNRTAKTVSSGTTATTTYYERDAQGNTLSTYEMVKEGAVTKYYLVEQDIYGSSRLGVEKGKREITKDVSSALKNSNVITADAKNAVIAQVAADIKAKSGIGFTIDTQSATWPVDAKNGINLFENKTAQTESVSLSSHFKINPSNTGMTTIATLHGSSIEGGDNFPGDNTFGYRSSIVVSVKKDGTGYTPVISLIKYRRNHNKYKKVIKLKKRTRFSFRNYETLTEYTMKPIERAEDQGISIPEKEWDFKADIKLNNATSNYDIVLNINGNIYTTVAKTSQPLTGQENVGFDNGDSGLKIKIPANTLGKAAIEFQPGVVQNYPATISQICDFTYSINNGEDPEDIKVHKFELDEGAGTTSLSDTKITMTLSGSSFEKTYCGNPDEDTDGDGYINTEDNCPFTFNPKQEDEDKDGVGDICDNCKKTINKDQLDADNDGVGDACDNCKLKPNFDQVDTDKDGYGDVCDNCRIKPNPGQEDSNANGIGDACEGEDQGEGSDTVAGTPLTSYRFVGDKNYELSNHLGNVLSVITDRKLVRTSSEPIQVALDNFDFTGWATIRANSNWNTTYSQAVATNTDRAVITADGPGKGVSYAMSTTAGKKYTISYDLDLMATPEITVKAADLSSPGPIIKKTDNASGRQSVTFTATSSVTVIEWLRTRAKDNIIDKFAIDNVATSVESIPNTVAFTAFVPDVVSYSDYYPFGMLVPNRHADTEEYRYGFNGKELDNELKGEGNSYDYG</sequence>
<dbReference type="PANTHER" id="PTHR10199">
    <property type="entry name" value="THROMBOSPONDIN"/>
    <property type="match status" value="1"/>
</dbReference>
<dbReference type="SUPFAM" id="SSF103647">
    <property type="entry name" value="TSP type-3 repeat"/>
    <property type="match status" value="2"/>
</dbReference>
<feature type="region of interest" description="Disordered" evidence="3">
    <location>
        <begin position="1"/>
        <end position="25"/>
    </location>
</feature>
<keyword evidence="5" id="KW-1185">Reference proteome</keyword>
<evidence type="ECO:0000256" key="1">
    <source>
        <dbReference type="ARBA" id="ARBA00022729"/>
    </source>
</evidence>
<organism evidence="4 5">
    <name type="scientific">Flavobacterium cupreum</name>
    <dbReference type="NCBI Taxonomy" id="2133766"/>
    <lineage>
        <taxon>Bacteria</taxon>
        <taxon>Pseudomonadati</taxon>
        <taxon>Bacteroidota</taxon>
        <taxon>Flavobacteriia</taxon>
        <taxon>Flavobacteriales</taxon>
        <taxon>Flavobacteriaceae</taxon>
        <taxon>Flavobacterium</taxon>
    </lineage>
</organism>
<reference evidence="5" key="1">
    <citation type="journal article" date="2019" name="Syst. Appl. Microbiol.">
        <title>Flavobacterium circumlabens sp. nov. and Flavobacterium cupreum sp. nov., two psychrotrophic species isolated from Antarctic environmental samples.</title>
        <authorList>
            <person name="Kralova S."/>
            <person name="Busse H.-J."/>
            <person name="Svec P."/>
            <person name="Maslanova I."/>
            <person name="Stankova E."/>
            <person name="Bartak M."/>
            <person name="Sedlacek I."/>
        </authorList>
    </citation>
    <scope>NUCLEOTIDE SEQUENCE [LARGE SCALE GENOMIC DNA]</scope>
    <source>
        <strain evidence="5">CCM 8825</strain>
    </source>
</reference>
<comment type="caution">
    <text evidence="4">The sequence shown here is derived from an EMBL/GenBank/DDBJ whole genome shotgun (WGS) entry which is preliminary data.</text>
</comment>
<dbReference type="InterPro" id="IPR003367">
    <property type="entry name" value="Thrombospondin_3-like_rpt"/>
</dbReference>
<evidence type="ECO:0000313" key="5">
    <source>
        <dbReference type="Proteomes" id="UP000288102"/>
    </source>
</evidence>
<dbReference type="InterPro" id="IPR006530">
    <property type="entry name" value="YD"/>
</dbReference>
<dbReference type="EMBL" id="QWDM01000023">
    <property type="protein sequence ID" value="RUT67930.1"/>
    <property type="molecule type" value="Genomic_DNA"/>
</dbReference>
<proteinExistence type="predicted"/>
<dbReference type="Gene3D" id="4.10.1080.10">
    <property type="entry name" value="TSP type-3 repeat"/>
    <property type="match status" value="2"/>
</dbReference>
<dbReference type="NCBIfam" id="TIGR01643">
    <property type="entry name" value="YD_repeat_2x"/>
    <property type="match status" value="1"/>
</dbReference>
<protein>
    <recommendedName>
        <fullName evidence="6">RHS repeat-associated core domain-containing protein</fullName>
    </recommendedName>
</protein>
<evidence type="ECO:0000256" key="2">
    <source>
        <dbReference type="ARBA" id="ARBA00022837"/>
    </source>
</evidence>
<dbReference type="GO" id="GO:0007155">
    <property type="term" value="P:cell adhesion"/>
    <property type="evidence" value="ECO:0007669"/>
    <property type="project" value="InterPro"/>
</dbReference>
<dbReference type="PANTHER" id="PTHR10199:SF100">
    <property type="entry name" value="THROMBOSPONDIN, ISOFORM A"/>
    <property type="match status" value="1"/>
</dbReference>
<keyword evidence="1" id="KW-0732">Signal</keyword>
<name>A0A434A0L8_9FLAO</name>
<keyword evidence="2" id="KW-0106">Calcium</keyword>
<gene>
    <name evidence="4" type="ORF">D0817_23645</name>
</gene>
<feature type="non-terminal residue" evidence="4">
    <location>
        <position position="3468"/>
    </location>
</feature>
<dbReference type="Pfam" id="PF02412">
    <property type="entry name" value="TSP_3"/>
    <property type="match status" value="3"/>
</dbReference>
<dbReference type="Proteomes" id="UP000288102">
    <property type="component" value="Unassembled WGS sequence"/>
</dbReference>
<dbReference type="Gene3D" id="2.180.10.10">
    <property type="entry name" value="RHS repeat-associated core"/>
    <property type="match status" value="1"/>
</dbReference>
<dbReference type="GO" id="GO:0005509">
    <property type="term" value="F:calcium ion binding"/>
    <property type="evidence" value="ECO:0007669"/>
    <property type="project" value="InterPro"/>
</dbReference>
<evidence type="ECO:0000256" key="3">
    <source>
        <dbReference type="SAM" id="MobiDB-lite"/>
    </source>
</evidence>
<evidence type="ECO:0008006" key="6">
    <source>
        <dbReference type="Google" id="ProtNLM"/>
    </source>
</evidence>
<evidence type="ECO:0000313" key="4">
    <source>
        <dbReference type="EMBL" id="RUT67930.1"/>
    </source>
</evidence>